<feature type="region of interest" description="Disordered" evidence="5">
    <location>
        <begin position="1158"/>
        <end position="1199"/>
    </location>
</feature>
<dbReference type="GO" id="GO:0003968">
    <property type="term" value="F:RNA-directed RNA polymerase activity"/>
    <property type="evidence" value="ECO:0007669"/>
    <property type="project" value="InterPro"/>
</dbReference>
<feature type="domain" description="Helicase C-terminal" evidence="7">
    <location>
        <begin position="1479"/>
        <end position="1678"/>
    </location>
</feature>
<dbReference type="CDD" id="cd17917">
    <property type="entry name" value="DEXHc_RHA-like"/>
    <property type="match status" value="1"/>
</dbReference>
<name>A0AAD5X1E2_9FUNG</name>
<keyword evidence="4" id="KW-0067">ATP-binding</keyword>
<gene>
    <name evidence="8" type="ORF">HK097_007846</name>
</gene>
<dbReference type="Pfam" id="PF05183">
    <property type="entry name" value="RdRP"/>
    <property type="match status" value="2"/>
</dbReference>
<evidence type="ECO:0000313" key="9">
    <source>
        <dbReference type="Proteomes" id="UP001212841"/>
    </source>
</evidence>
<dbReference type="GO" id="GO:0003723">
    <property type="term" value="F:RNA binding"/>
    <property type="evidence" value="ECO:0007669"/>
    <property type="project" value="TreeGrafter"/>
</dbReference>
<dbReference type="PROSITE" id="PS51192">
    <property type="entry name" value="HELICASE_ATP_BIND_1"/>
    <property type="match status" value="1"/>
</dbReference>
<accession>A0AAD5X1E2</accession>
<dbReference type="InterPro" id="IPR057596">
    <property type="entry name" value="RDRP_core"/>
</dbReference>
<dbReference type="GO" id="GO:0005524">
    <property type="term" value="F:ATP binding"/>
    <property type="evidence" value="ECO:0007669"/>
    <property type="project" value="UniProtKB-KW"/>
</dbReference>
<feature type="region of interest" description="Disordered" evidence="5">
    <location>
        <begin position="833"/>
        <end position="852"/>
    </location>
</feature>
<keyword evidence="9" id="KW-1185">Reference proteome</keyword>
<dbReference type="InterPro" id="IPR001650">
    <property type="entry name" value="Helicase_C-like"/>
</dbReference>
<dbReference type="PROSITE" id="PS51194">
    <property type="entry name" value="HELICASE_CTER"/>
    <property type="match status" value="1"/>
</dbReference>
<feature type="compositionally biased region" description="Basic and acidic residues" evidence="5">
    <location>
        <begin position="1158"/>
        <end position="1168"/>
    </location>
</feature>
<comment type="caution">
    <text evidence="8">The sequence shown here is derived from an EMBL/GenBank/DDBJ whole genome shotgun (WGS) entry which is preliminary data.</text>
</comment>
<sequence length="2516" mass="283062">MLEYSWEVDGNFLRADPPIPVTLPTVAKPNSNGHREAVLCYNYSQYPAETETPVLQWKIMGSCLVWAALPVSDFVYVNVDCPLTHMTETWKKNYERFLRAGISIRNKSEDPAKTFFFVGHTNSQTREGKCCFLIQSPSLQAASDRVSQHWKFKKGLVKRAKHSGILFTSCDNWATVLNASVTVEDDITRNGFTFTDGCGRISLQMMKNITASLRPKKSVVNLKSKGKTDGKARTIKVPKGSDSDAEIPSVVQVRAHGVKGVLTLDPTLEGTRVVFRKSMHKFNSVFSEPWTSHPPTACNLRIGIKSCSAPPQYQTTKIGEQELVQLNARNISVEAMRAKNLRRGPDGRLLIKSDKARRPLGVADYTGLLKAGQCFFQPTVNGKPKTLNCKVAVTRSPSYHPGDIRVLQAVPCPALSHLRDCIVFPVHGDRPHPDEMSGGDLDGDQFLVIWDQKLVPKDRLDAFDYDPSKMQTTVSNVQISHVSYFVQADNHLVARVNSVLMKLAAAPGYGPLSTESGRANMLFSLGVDNLSFPRKELEGLEKLASEVDVDRDHLLHVDVKRELEDVQEVAADVEEEDKEEDDVVFGNGLSSGEKPIIRIELSSEGRKLIKGDLRRRLMNAGKAKLKGVEKRLLEDVRLTYDKRSKCQRRMEDAFESIKDVLLDFRKADAYLRGIEQRWWTEHQRSPIFDPTAVESRDAAAVRRNLEGWINTSGGGYRAAVVSFAISHVAYLKRIDRLKEDLAYRAMCVLKWSLEEFDDFRRFGHVTPAEFVSRVSHEIDEFEDQLPIYIRKHEIISALDRNRVVLLVAATGSGKSTQVPQYILDHFPPVLRASKSDSAAKPKSKPTAPVRVTQPRRLAATRVAARVAQERHGTVGGEVGYHIGREEACTNKDANNPTKLEINTMGILMNQLSDARNALGSVKVICVDEAHERSLEADMGLALLKKALNILPDLKLLIMSAEFDASSMSEYFGGAPIIHVGGRTFPVDIRYETEGIMNDTRDVEGVVGKCVERVCAILKEEEEVFKIKPKVWEVKRGWGDVKVNVVDKIRGKKKGKGRKGAKEENVERPAVEVLSTVGEKVEHGGKSFAKDFPRLDSKEEDAETPVASAVRTSISGWQRKGVQSPMEEKFPALGWVDRSALAQVITEAVKTNGFENREIDRRAAGRRDLPPVPSRRSTASSHTLVEHDSDLEDLPPLTDMSPSADIEEIAGDLDELPPLVDGNDYSAPLTVVSEQSSDVASDDLPTLVDEDEDMSTEDQMHEFISEYLILLFEESGGLKGSTDQEISVMHATFYNVLCIAEEAKEAGIDDQGGDDFPMKTFIWYWMVYRHSQSLDLIRTLRRAAEAAVSEDLSPELWATIGKGFGDLESAHRKFAEELYWRISRGGKNGEMDGERYDWEMERIVAWVRLFGDGDVGDETLETANDRDVMRLAWKVYLRHGSLEKIWDLAIVQDEVQPDKSEKSSESPEPGIVEEVTVSDGLDQTSTTSAKHAPPTHPDILVFLSGTYDLMSACAELNRQCRELNITNIKAIPLSARSKPEDEKLATGPKPAHIARRVIFATNVAETSLTFATLGHVVDAGWEKVASFETNTQITELNTCPISKASAVQRAGRVGRTAPGICHRLYKEEEFDNFEPFKSGDADYGLTMLKVIALGENPWTFDWLRNPVIRSTLMLVEDLRMVSVEVNEDEGEILTLTRDGEMAVRMGLNPKEARALIEAHRLGISFEYMILIAMRRMQDSFSSVEKDVDKHHLAEESGASLTQLKIFRQWSSDASIVEWERLFGVSKGVLDRAKRDVNQLTRSFKAFMGALRSSESDPTMTDGRLAELVARADLSGYYMHLAKANESTRGPKNGFALLTDRRQAEVDKNDPIMVTSAMDLTIDWVVFVHARKGARTFLNFVDRIKPEWIQTEAPAKWLEKVKFQPDMKLSVGEGLEGMGQEVRKAVWGEIRTLKNGEKEWRYFGNHARVDFYAPEPQHLTGLMDGLRRIVDTIEQRHVEETISETWTDGGSITIKGGGQVVSYVVPKNGNDESQKKVQDPVSLHRVVLMGVRETATAMEVRDLLTAKYGKLVALPQPGGISEKNGSKVRTFFAEFADSEAAFSCASDLWKQTAWGVNAKWIGSASYNYDIELPSPLDHVKVYQAALNDSMAKLHGALTAVLVSWFDVNRRKKSSTYTLRPKFQKIKTDAIRSLYRTWFEEDGLFGTTEITLQNVGVMLSIKEGKWPDRWNRIEEGVHVHIDGYDYEGRARWNNKRDTQHTLPISTIRLYGVSVLRSKVQEQIEEDLANMRSDTVQEMFSYERRDFAKWRNRKLKGKTFAEIEQLMGVRIEVNVRDQIVTLEGRRKTVVEVKDMMRGEIKDIRREENLKETTDIHAAPEPPVENPCTMCGATCERWHQPALCGFHYVHQKCLRFYVIETARSARRMGKRVELKCPGLGCARLLVKKDLEDVFKWERHTMRRLLEDVLYATLDCREEEIDSDDEYGSNEHEECSTCGSCNEEYEDAKESQPWERGQIDDT</sequence>
<keyword evidence="2" id="KW-0378">Hydrolase</keyword>
<evidence type="ECO:0000256" key="5">
    <source>
        <dbReference type="SAM" id="MobiDB-lite"/>
    </source>
</evidence>
<evidence type="ECO:0000313" key="8">
    <source>
        <dbReference type="EMBL" id="KAJ3051180.1"/>
    </source>
</evidence>
<evidence type="ECO:0000259" key="7">
    <source>
        <dbReference type="PROSITE" id="PS51194"/>
    </source>
</evidence>
<organism evidence="8 9">
    <name type="scientific">Rhizophlyctis rosea</name>
    <dbReference type="NCBI Taxonomy" id="64517"/>
    <lineage>
        <taxon>Eukaryota</taxon>
        <taxon>Fungi</taxon>
        <taxon>Fungi incertae sedis</taxon>
        <taxon>Chytridiomycota</taxon>
        <taxon>Chytridiomycota incertae sedis</taxon>
        <taxon>Chytridiomycetes</taxon>
        <taxon>Rhizophlyctidales</taxon>
        <taxon>Rhizophlyctidaceae</taxon>
        <taxon>Rhizophlyctis</taxon>
    </lineage>
</organism>
<dbReference type="GO" id="GO:0004386">
    <property type="term" value="F:helicase activity"/>
    <property type="evidence" value="ECO:0007669"/>
    <property type="project" value="UniProtKB-KW"/>
</dbReference>
<keyword evidence="3" id="KW-0347">Helicase</keyword>
<dbReference type="Pfam" id="PF00270">
    <property type="entry name" value="DEAD"/>
    <property type="match status" value="1"/>
</dbReference>
<dbReference type="Proteomes" id="UP001212841">
    <property type="component" value="Unassembled WGS sequence"/>
</dbReference>
<dbReference type="SMART" id="SM00490">
    <property type="entry name" value="HELICc"/>
    <property type="match status" value="1"/>
</dbReference>
<evidence type="ECO:0000256" key="1">
    <source>
        <dbReference type="ARBA" id="ARBA00022741"/>
    </source>
</evidence>
<evidence type="ECO:0000256" key="4">
    <source>
        <dbReference type="ARBA" id="ARBA00022840"/>
    </source>
</evidence>
<feature type="region of interest" description="Disordered" evidence="5">
    <location>
        <begin position="1087"/>
        <end position="1106"/>
    </location>
</feature>
<evidence type="ECO:0008006" key="10">
    <source>
        <dbReference type="Google" id="ProtNLM"/>
    </source>
</evidence>
<reference evidence="8" key="1">
    <citation type="submission" date="2020-05" db="EMBL/GenBank/DDBJ databases">
        <title>Phylogenomic resolution of chytrid fungi.</title>
        <authorList>
            <person name="Stajich J.E."/>
            <person name="Amses K."/>
            <person name="Simmons R."/>
            <person name="Seto K."/>
            <person name="Myers J."/>
            <person name="Bonds A."/>
            <person name="Quandt C.A."/>
            <person name="Barry K."/>
            <person name="Liu P."/>
            <person name="Grigoriev I."/>
            <person name="Longcore J.E."/>
            <person name="James T.Y."/>
        </authorList>
    </citation>
    <scope>NUCLEOTIDE SEQUENCE</scope>
    <source>
        <strain evidence="8">JEL0318</strain>
    </source>
</reference>
<dbReference type="SUPFAM" id="SSF52540">
    <property type="entry name" value="P-loop containing nucleoside triphosphate hydrolases"/>
    <property type="match status" value="2"/>
</dbReference>
<protein>
    <recommendedName>
        <fullName evidence="10">RNA-directed RNA polymerase</fullName>
    </recommendedName>
</protein>
<dbReference type="Gene3D" id="3.40.50.300">
    <property type="entry name" value="P-loop containing nucleotide triphosphate hydrolases"/>
    <property type="match status" value="2"/>
</dbReference>
<feature type="domain" description="Helicase ATP-binding" evidence="6">
    <location>
        <begin position="795"/>
        <end position="980"/>
    </location>
</feature>
<dbReference type="CDD" id="cd18791">
    <property type="entry name" value="SF2_C_RHA"/>
    <property type="match status" value="1"/>
</dbReference>
<feature type="region of interest" description="Disordered" evidence="5">
    <location>
        <begin position="222"/>
        <end position="243"/>
    </location>
</feature>
<evidence type="ECO:0000259" key="6">
    <source>
        <dbReference type="PROSITE" id="PS51192"/>
    </source>
</evidence>
<proteinExistence type="predicted"/>
<dbReference type="InterPro" id="IPR014001">
    <property type="entry name" value="Helicase_ATP-bd"/>
</dbReference>
<evidence type="ECO:0000256" key="3">
    <source>
        <dbReference type="ARBA" id="ARBA00022806"/>
    </source>
</evidence>
<dbReference type="GO" id="GO:0016787">
    <property type="term" value="F:hydrolase activity"/>
    <property type="evidence" value="ECO:0007669"/>
    <property type="project" value="UniProtKB-KW"/>
</dbReference>
<feature type="compositionally biased region" description="Basic and acidic residues" evidence="5">
    <location>
        <begin position="1087"/>
        <end position="1096"/>
    </location>
</feature>
<dbReference type="PANTHER" id="PTHR18934">
    <property type="entry name" value="ATP-DEPENDENT RNA HELICASE"/>
    <property type="match status" value="1"/>
</dbReference>
<dbReference type="SMART" id="SM00487">
    <property type="entry name" value="DEXDc"/>
    <property type="match status" value="1"/>
</dbReference>
<dbReference type="EMBL" id="JADGJD010000425">
    <property type="protein sequence ID" value="KAJ3051180.1"/>
    <property type="molecule type" value="Genomic_DNA"/>
</dbReference>
<keyword evidence="1" id="KW-0547">Nucleotide-binding</keyword>
<dbReference type="InterPro" id="IPR027417">
    <property type="entry name" value="P-loop_NTPase"/>
</dbReference>
<dbReference type="InterPro" id="IPR011545">
    <property type="entry name" value="DEAD/DEAH_box_helicase_dom"/>
</dbReference>
<dbReference type="PANTHER" id="PTHR18934:SF91">
    <property type="entry name" value="PRE-MRNA-SPLICING FACTOR ATP-DEPENDENT RNA HELICASE PRP16"/>
    <property type="match status" value="1"/>
</dbReference>
<evidence type="ECO:0000256" key="2">
    <source>
        <dbReference type="ARBA" id="ARBA00022801"/>
    </source>
</evidence>